<dbReference type="InterPro" id="IPR003595">
    <property type="entry name" value="Tyr_Pase_cat"/>
</dbReference>
<dbReference type="CDD" id="cd18533">
    <property type="entry name" value="PTP_fungal"/>
    <property type="match status" value="1"/>
</dbReference>
<dbReference type="SUPFAM" id="SSF52799">
    <property type="entry name" value="(Phosphotyrosine protein) phosphatases II"/>
    <property type="match status" value="1"/>
</dbReference>
<evidence type="ECO:0000259" key="4">
    <source>
        <dbReference type="PROSITE" id="PS50055"/>
    </source>
</evidence>
<reference evidence="7" key="1">
    <citation type="submission" date="2021-06" db="EMBL/GenBank/DDBJ databases">
        <authorList>
            <person name="Kallberg Y."/>
            <person name="Tangrot J."/>
            <person name="Rosling A."/>
        </authorList>
    </citation>
    <scope>NUCLEOTIDE SEQUENCE</scope>
    <source>
        <strain evidence="7">FL966</strain>
    </source>
</reference>
<feature type="compositionally biased region" description="Polar residues" evidence="3">
    <location>
        <begin position="160"/>
        <end position="170"/>
    </location>
</feature>
<evidence type="ECO:0000313" key="8">
    <source>
        <dbReference type="Proteomes" id="UP000789759"/>
    </source>
</evidence>
<dbReference type="PROSITE" id="PS00383">
    <property type="entry name" value="TYR_PHOSPHATASE_1"/>
    <property type="match status" value="1"/>
</dbReference>
<proteinExistence type="inferred from homology"/>
<evidence type="ECO:0000256" key="3">
    <source>
        <dbReference type="SAM" id="MobiDB-lite"/>
    </source>
</evidence>
<dbReference type="InterPro" id="IPR000242">
    <property type="entry name" value="PTP_cat"/>
</dbReference>
<dbReference type="InterPro" id="IPR001763">
    <property type="entry name" value="Rhodanese-like_dom"/>
</dbReference>
<dbReference type="PROSITE" id="PS50055">
    <property type="entry name" value="TYR_PHOSPHATASE_PTP"/>
    <property type="match status" value="1"/>
</dbReference>
<comment type="similarity">
    <text evidence="1">Belongs to the protein-tyrosine phosphatase family. Non-receptor class subfamily.</text>
</comment>
<dbReference type="OrthoDB" id="6058203at2759"/>
<feature type="domain" description="Tyrosine-protein phosphatase" evidence="4">
    <location>
        <begin position="413"/>
        <end position="707"/>
    </location>
</feature>
<evidence type="ECO:0000256" key="1">
    <source>
        <dbReference type="ARBA" id="ARBA00009649"/>
    </source>
</evidence>
<dbReference type="SMART" id="SM00404">
    <property type="entry name" value="PTPc_motif"/>
    <property type="match status" value="1"/>
</dbReference>
<protein>
    <recommendedName>
        <fullName evidence="2">protein-tyrosine-phosphatase</fullName>
        <ecNumber evidence="2">3.1.3.48</ecNumber>
    </recommendedName>
</protein>
<dbReference type="PRINTS" id="PR00700">
    <property type="entry name" value="PRTYPHPHTASE"/>
</dbReference>
<dbReference type="Pfam" id="PF00102">
    <property type="entry name" value="Y_phosphatase"/>
    <property type="match status" value="1"/>
</dbReference>
<dbReference type="InterPro" id="IPR000387">
    <property type="entry name" value="Tyr_Pase_dom"/>
</dbReference>
<gene>
    <name evidence="7" type="ORF">CPELLU_LOCUS13904</name>
</gene>
<dbReference type="Gene3D" id="3.90.190.10">
    <property type="entry name" value="Protein tyrosine phosphatase superfamily"/>
    <property type="match status" value="1"/>
</dbReference>
<comment type="caution">
    <text evidence="7">The sequence shown here is derived from an EMBL/GenBank/DDBJ whole genome shotgun (WGS) entry which is preliminary data.</text>
</comment>
<feature type="domain" description="Rhodanese" evidence="6">
    <location>
        <begin position="206"/>
        <end position="323"/>
    </location>
</feature>
<evidence type="ECO:0000313" key="7">
    <source>
        <dbReference type="EMBL" id="CAG8737717.1"/>
    </source>
</evidence>
<dbReference type="SUPFAM" id="SSF52821">
    <property type="entry name" value="Rhodanese/Cell cycle control phosphatase"/>
    <property type="match status" value="1"/>
</dbReference>
<dbReference type="InterPro" id="IPR036873">
    <property type="entry name" value="Rhodanese-like_dom_sf"/>
</dbReference>
<dbReference type="Proteomes" id="UP000789759">
    <property type="component" value="Unassembled WGS sequence"/>
</dbReference>
<dbReference type="PROSITE" id="PS50206">
    <property type="entry name" value="RHODANESE_3"/>
    <property type="match status" value="1"/>
</dbReference>
<dbReference type="PANTHER" id="PTHR19134:SF561">
    <property type="entry name" value="PROTEIN TYROSINE PHOSPHATASE 36E, ISOFORM A"/>
    <property type="match status" value="1"/>
</dbReference>
<evidence type="ECO:0000259" key="6">
    <source>
        <dbReference type="PROSITE" id="PS50206"/>
    </source>
</evidence>
<dbReference type="EMBL" id="CAJVQA010015524">
    <property type="protein sequence ID" value="CAG8737717.1"/>
    <property type="molecule type" value="Genomic_DNA"/>
</dbReference>
<dbReference type="GO" id="GO:0004725">
    <property type="term" value="F:protein tyrosine phosphatase activity"/>
    <property type="evidence" value="ECO:0007669"/>
    <property type="project" value="UniProtKB-EC"/>
</dbReference>
<evidence type="ECO:0000259" key="5">
    <source>
        <dbReference type="PROSITE" id="PS50056"/>
    </source>
</evidence>
<dbReference type="PROSITE" id="PS50056">
    <property type="entry name" value="TYR_PHOSPHATASE_2"/>
    <property type="match status" value="1"/>
</dbReference>
<feature type="domain" description="Tyrosine specific protein phosphatases" evidence="5">
    <location>
        <begin position="614"/>
        <end position="698"/>
    </location>
</feature>
<dbReference type="EC" id="3.1.3.48" evidence="2"/>
<dbReference type="InterPro" id="IPR029021">
    <property type="entry name" value="Prot-tyrosine_phosphatase-like"/>
</dbReference>
<dbReference type="InterPro" id="IPR016130">
    <property type="entry name" value="Tyr_Pase_AS"/>
</dbReference>
<dbReference type="SMART" id="SM00194">
    <property type="entry name" value="PTPc"/>
    <property type="match status" value="1"/>
</dbReference>
<dbReference type="PANTHER" id="PTHR19134">
    <property type="entry name" value="RECEPTOR-TYPE TYROSINE-PROTEIN PHOSPHATASE"/>
    <property type="match status" value="1"/>
</dbReference>
<dbReference type="AlphaFoldDB" id="A0A9N9IHU9"/>
<dbReference type="Gene3D" id="3.40.250.10">
    <property type="entry name" value="Rhodanese-like domain"/>
    <property type="match status" value="1"/>
</dbReference>
<organism evidence="7 8">
    <name type="scientific">Cetraspora pellucida</name>
    <dbReference type="NCBI Taxonomy" id="1433469"/>
    <lineage>
        <taxon>Eukaryota</taxon>
        <taxon>Fungi</taxon>
        <taxon>Fungi incertae sedis</taxon>
        <taxon>Mucoromycota</taxon>
        <taxon>Glomeromycotina</taxon>
        <taxon>Glomeromycetes</taxon>
        <taxon>Diversisporales</taxon>
        <taxon>Gigasporaceae</taxon>
        <taxon>Cetraspora</taxon>
    </lineage>
</organism>
<sequence length="712" mass="79718">MSVVCNSPKFEVSSDQSSYFNLHMPGSFIPTPTDASPGYFDLNPSSSPTQTPYFDALKQQSPTQTPFYECEPLPTPFFEQLQNQHGLIHNDSHNVRNVNVTLNGINSPSSNNSDAQFPLMTPGCPSVRKPNSFQEGLVNSSWAKNNTFVPKLPPVRRQTMKPSHNSSNRKPVSVPAFTPLTSTLEEYSIDRVAEMIKLRLSAEPSASKLILLLDLRPFNMFTSDRIKTSLNICIPTTLLRRCSFTVDKVFETLVCDSDSDRDIFKDWPNYENIVLYDNDSVSLSDGPIFHLCKKFQSSNINAKIGFLKGGFLAFSEKHEGLCEKTMRNGSLPSSAKLPRWRSSINNKAGPFTCPTPIIEAAGVNPFFTNIRQNLELSSGITETIPIRVPDNIDRSKLPGFIRDVIGENGEMKLAETFQEIERAEQRRLQSLMLLHGNQPTPDCPFSISAGIEKGSKNRYNNIWPYDHSRVKINECNEGDCDYVNASFVQASGCNKRYIATQGPLPTTYNDFWKVVWEQNSRVIVMLTKEQEAGRVLCHRYWAECMTPCNYGSLELTFISESSPISSSGSIDSIVIRKFSLAHKNHPEIPAREITQLHFQGWPDFGIPDAPVHILNLIETANMIQHNASMQCDSSQEIGPMIVHCSAGCGRTGAFCTIDSVLTILNNGNFDTNKDVIQATISHFREQRLSMVQTLRQFVFCYEAILFKVAGVV</sequence>
<keyword evidence="8" id="KW-1185">Reference proteome</keyword>
<accession>A0A9N9IHU9</accession>
<feature type="region of interest" description="Disordered" evidence="3">
    <location>
        <begin position="153"/>
        <end position="174"/>
    </location>
</feature>
<dbReference type="InterPro" id="IPR050348">
    <property type="entry name" value="Protein-Tyr_Phosphatase"/>
</dbReference>
<name>A0A9N9IHU9_9GLOM</name>
<evidence type="ECO:0000256" key="2">
    <source>
        <dbReference type="ARBA" id="ARBA00013064"/>
    </source>
</evidence>